<reference evidence="1" key="1">
    <citation type="submission" date="2020-03" db="EMBL/GenBank/DDBJ databases">
        <title>A transcriptome and proteome of the tick Rhipicephalus microplus shaped by the genetic composition of its hosts and developmental stage.</title>
        <authorList>
            <person name="Garcia G.R."/>
            <person name="Ribeiro J.M.C."/>
            <person name="Maruyama S.R."/>
            <person name="Gardinasse L.G."/>
            <person name="Nelson K."/>
            <person name="Ferreira B.R."/>
            <person name="Andrade T.G."/>
            <person name="Santos I.K.F.M."/>
        </authorList>
    </citation>
    <scope>NUCLEOTIDE SEQUENCE</scope>
    <source>
        <strain evidence="1">NSGR</strain>
        <tissue evidence="1">Salivary glands</tissue>
    </source>
</reference>
<accession>A0A6G5AJW4</accession>
<name>A0A6G5AJW4_RHIMP</name>
<evidence type="ECO:0000313" key="1">
    <source>
        <dbReference type="EMBL" id="NIE50377.1"/>
    </source>
</evidence>
<organism evidence="1">
    <name type="scientific">Rhipicephalus microplus</name>
    <name type="common">Cattle tick</name>
    <name type="synonym">Boophilus microplus</name>
    <dbReference type="NCBI Taxonomy" id="6941"/>
    <lineage>
        <taxon>Eukaryota</taxon>
        <taxon>Metazoa</taxon>
        <taxon>Ecdysozoa</taxon>
        <taxon>Arthropoda</taxon>
        <taxon>Chelicerata</taxon>
        <taxon>Arachnida</taxon>
        <taxon>Acari</taxon>
        <taxon>Parasitiformes</taxon>
        <taxon>Ixodida</taxon>
        <taxon>Ixodoidea</taxon>
        <taxon>Ixodidae</taxon>
        <taxon>Rhipicephalinae</taxon>
        <taxon>Rhipicephalus</taxon>
        <taxon>Boophilus</taxon>
    </lineage>
</organism>
<sequence>MHKIAHNLKKVAQQVNVKAVFTAPRKLSRLCKLSVPPSRPTLGCTTKHANKFRDCTCNVMYQLLLSCGRYCVDQTGRCINERLRKHMHNVDHYIQGCLSVHYSTCGCRPIFSECTSVARCRECTTCEIIEAEKICSLKDACVNTPSVTLTNKESCFFACRCDVLMHCHCVLRMTIATGNCIRGKTFARIIVGSSAHCFVSSPVPSCPVFCAGKYSLSSFSTFCAVILIPTFENRII</sequence>
<proteinExistence type="predicted"/>
<dbReference type="AlphaFoldDB" id="A0A6G5AJW4"/>
<dbReference type="EMBL" id="GIKN01008104">
    <property type="protein sequence ID" value="NIE50377.1"/>
    <property type="molecule type" value="Transcribed_RNA"/>
</dbReference>
<protein>
    <submittedName>
        <fullName evidence="1">Putative tick transposon</fullName>
    </submittedName>
</protein>